<dbReference type="Proteomes" id="UP001595823">
    <property type="component" value="Unassembled WGS sequence"/>
</dbReference>
<dbReference type="Gene3D" id="3.30.470.20">
    <property type="entry name" value="ATP-grasp fold, B domain"/>
    <property type="match status" value="1"/>
</dbReference>
<sequence>MSILVITRDTDTATDAVVHRLVERGCEVYRFDTRDFPRQARLTARLDDNGVTGTLRLRGRIIGLDSVRTVWYRNPSVFDVDAGAPYQVRQHLRLEAKFGFGGALLALPGVRWVNHPGRSADMMKPVQLSVARDCGLLTLPTVITNDAEAAREFASECSQVAMKHLGAAFVNDGHSRRMVYTQRLSVNDFDRAGASMALTAHQFQKFVVKTADVRVTVVGASMFAAAMYPHSPAAAQDFRADYQSLSYELIDIPTTVAAGIRAFMDYFGLQFAGIDFVLDDDGTWWFLEANSTGQWGWIEHHTNAPITNALVNLLAEGDHCDDD</sequence>
<dbReference type="PANTHER" id="PTHR21621:SF0">
    <property type="entry name" value="BETA-CITRYLGLUTAMATE SYNTHASE B-RELATED"/>
    <property type="match status" value="1"/>
</dbReference>
<keyword evidence="3" id="KW-1185">Reference proteome</keyword>
<evidence type="ECO:0000313" key="2">
    <source>
        <dbReference type="EMBL" id="MFC4336051.1"/>
    </source>
</evidence>
<evidence type="ECO:0000313" key="3">
    <source>
        <dbReference type="Proteomes" id="UP001595823"/>
    </source>
</evidence>
<organism evidence="2 3">
    <name type="scientific">Salininema proteolyticum</name>
    <dbReference type="NCBI Taxonomy" id="1607685"/>
    <lineage>
        <taxon>Bacteria</taxon>
        <taxon>Bacillati</taxon>
        <taxon>Actinomycetota</taxon>
        <taxon>Actinomycetes</taxon>
        <taxon>Glycomycetales</taxon>
        <taxon>Glycomycetaceae</taxon>
        <taxon>Salininema</taxon>
    </lineage>
</organism>
<dbReference type="InterPro" id="IPR048936">
    <property type="entry name" value="MvdD-like_ATPgrasp"/>
</dbReference>
<dbReference type="EMBL" id="JBHSDK010000015">
    <property type="protein sequence ID" value="MFC4336051.1"/>
    <property type="molecule type" value="Genomic_DNA"/>
</dbReference>
<reference evidence="3" key="1">
    <citation type="journal article" date="2019" name="Int. J. Syst. Evol. Microbiol.">
        <title>The Global Catalogue of Microorganisms (GCM) 10K type strain sequencing project: providing services to taxonomists for standard genome sequencing and annotation.</title>
        <authorList>
            <consortium name="The Broad Institute Genomics Platform"/>
            <consortium name="The Broad Institute Genome Sequencing Center for Infectious Disease"/>
            <person name="Wu L."/>
            <person name="Ma J."/>
        </authorList>
    </citation>
    <scope>NUCLEOTIDE SEQUENCE [LARGE SCALE GENOMIC DNA]</scope>
    <source>
        <strain evidence="3">IBRC-M 10908</strain>
    </source>
</reference>
<proteinExistence type="predicted"/>
<dbReference type="RefSeq" id="WP_380621500.1">
    <property type="nucleotide sequence ID" value="NZ_JBHSDK010000015.1"/>
</dbReference>
<evidence type="ECO:0000259" key="1">
    <source>
        <dbReference type="Pfam" id="PF21068"/>
    </source>
</evidence>
<gene>
    <name evidence="2" type="ORF">ACFPET_12630</name>
</gene>
<accession>A0ABV8TZU0</accession>
<protein>
    <submittedName>
        <fullName evidence="2">MvdC/MvdD family ATP grasp protein</fullName>
    </submittedName>
</protein>
<dbReference type="Pfam" id="PF21068">
    <property type="entry name" value="ATPgraspMvdD"/>
    <property type="match status" value="1"/>
</dbReference>
<dbReference type="SUPFAM" id="SSF56059">
    <property type="entry name" value="Glutathione synthetase ATP-binding domain-like"/>
    <property type="match status" value="1"/>
</dbReference>
<feature type="domain" description="MvdD-like pre-ATP grasp" evidence="1">
    <location>
        <begin position="3"/>
        <end position="115"/>
    </location>
</feature>
<dbReference type="PANTHER" id="PTHR21621">
    <property type="entry name" value="RIBOSOMAL PROTEIN S6 MODIFICATION PROTEIN"/>
    <property type="match status" value="1"/>
</dbReference>
<name>A0ABV8TZU0_9ACTN</name>
<comment type="caution">
    <text evidence="2">The sequence shown here is derived from an EMBL/GenBank/DDBJ whole genome shotgun (WGS) entry which is preliminary data.</text>
</comment>